<dbReference type="EMBL" id="HBNR01022652">
    <property type="protein sequence ID" value="CAE4575510.1"/>
    <property type="molecule type" value="Transcribed_RNA"/>
</dbReference>
<organism evidence="2">
    <name type="scientific">Alexandrium monilatum</name>
    <dbReference type="NCBI Taxonomy" id="311494"/>
    <lineage>
        <taxon>Eukaryota</taxon>
        <taxon>Sar</taxon>
        <taxon>Alveolata</taxon>
        <taxon>Dinophyceae</taxon>
        <taxon>Gonyaulacales</taxon>
        <taxon>Pyrocystaceae</taxon>
        <taxon>Alexandrium</taxon>
    </lineage>
</organism>
<reference evidence="2" key="1">
    <citation type="submission" date="2021-01" db="EMBL/GenBank/DDBJ databases">
        <authorList>
            <person name="Corre E."/>
            <person name="Pelletier E."/>
            <person name="Niang G."/>
            <person name="Scheremetjew M."/>
            <person name="Finn R."/>
            <person name="Kale V."/>
            <person name="Holt S."/>
            <person name="Cochrane G."/>
            <person name="Meng A."/>
            <person name="Brown T."/>
            <person name="Cohen L."/>
        </authorList>
    </citation>
    <scope>NUCLEOTIDE SEQUENCE</scope>
    <source>
        <strain evidence="2">CCMP3105</strain>
    </source>
</reference>
<feature type="region of interest" description="Disordered" evidence="1">
    <location>
        <begin position="90"/>
        <end position="124"/>
    </location>
</feature>
<feature type="region of interest" description="Disordered" evidence="1">
    <location>
        <begin position="249"/>
        <end position="280"/>
    </location>
</feature>
<evidence type="ECO:0000313" key="2">
    <source>
        <dbReference type="EMBL" id="CAE4575510.1"/>
    </source>
</evidence>
<dbReference type="AlphaFoldDB" id="A0A7S4Q978"/>
<sequence>MAKPPGVCRSTALEAARSCRAPRLCAARCFVLVTCLSLLHAALAWARSPGRPLPRPRVDPRSAAPPLPPLRAGHRPGRCAFWTGAGRAAGGRRASESGLQGPFDSSPERAEREDEAEGSTRRSGSIAFPGTRVLTAVLGFASRTVDSVLNWMTKVVSSARYQEAMQACLPHLMKELGTDVECGQIIESKYDLWPDKDGNAVADITIAFPVRSAKGQGIATAEAVAVNTNMDLRRLWLSGREIKLAASLPEAEPIPGTPVPPAAAAGGGSSRPGDAQVIDV</sequence>
<proteinExistence type="predicted"/>
<feature type="region of interest" description="Disordered" evidence="1">
    <location>
        <begin position="49"/>
        <end position="75"/>
    </location>
</feature>
<gene>
    <name evidence="2" type="ORF">AMON00008_LOCUS15130</name>
</gene>
<protein>
    <submittedName>
        <fullName evidence="2">Uncharacterized protein</fullName>
    </submittedName>
</protein>
<accession>A0A7S4Q978</accession>
<evidence type="ECO:0000256" key="1">
    <source>
        <dbReference type="SAM" id="MobiDB-lite"/>
    </source>
</evidence>
<name>A0A7S4Q978_9DINO</name>